<accession>A0A7C5IYI8</accession>
<comment type="caution">
    <text evidence="3">The sequence shown here is derived from an EMBL/GenBank/DDBJ whole genome shotgun (WGS) entry which is preliminary data.</text>
</comment>
<evidence type="ECO:0000313" key="3">
    <source>
        <dbReference type="EMBL" id="HHH13031.1"/>
    </source>
</evidence>
<protein>
    <recommendedName>
        <fullName evidence="2">ABC-type transport auxiliary lipoprotein component domain-containing protein</fullName>
    </recommendedName>
</protein>
<gene>
    <name evidence="3" type="ORF">ENJ98_02235</name>
</gene>
<dbReference type="EMBL" id="DROM01000140">
    <property type="protein sequence ID" value="HHH13031.1"/>
    <property type="molecule type" value="Genomic_DNA"/>
</dbReference>
<dbReference type="InterPro" id="IPR005586">
    <property type="entry name" value="ABC_trans_aux"/>
</dbReference>
<proteinExistence type="predicted"/>
<keyword evidence="1" id="KW-0732">Signal</keyword>
<dbReference type="AlphaFoldDB" id="A0A7C5IYI8"/>
<dbReference type="PROSITE" id="PS51257">
    <property type="entry name" value="PROKAR_LIPOPROTEIN"/>
    <property type="match status" value="1"/>
</dbReference>
<name>A0A7C5IYI8_9GAMM</name>
<sequence length="198" mass="21787">MNRLLPLLLVLGLAGCATRELPPAFVYTLQPLPDPAETAGNTGNLTLKLAPLRGTRPFATTRMLYTEHGIDQNSFAFSRWSDSPTRMLQPLLVEAIHRSGLFKAVLPPGSALRSDLSLEGTLLDFSLHLDGPQPRGVMEVRFILVDNRSRRALASRLFRSEVPASKADPEQAARALNGAVLEISRALVRWLEPLVESR</sequence>
<dbReference type="SUPFAM" id="SSF159594">
    <property type="entry name" value="XCC0632-like"/>
    <property type="match status" value="1"/>
</dbReference>
<feature type="domain" description="ABC-type transport auxiliary lipoprotein component" evidence="2">
    <location>
        <begin position="27"/>
        <end position="186"/>
    </location>
</feature>
<feature type="chain" id="PRO_5028226897" description="ABC-type transport auxiliary lipoprotein component domain-containing protein" evidence="1">
    <location>
        <begin position="20"/>
        <end position="198"/>
    </location>
</feature>
<reference evidence="3" key="1">
    <citation type="journal article" date="2020" name="mSystems">
        <title>Genome- and Community-Level Interaction Insights into Carbon Utilization and Element Cycling Functions of Hydrothermarchaeota in Hydrothermal Sediment.</title>
        <authorList>
            <person name="Zhou Z."/>
            <person name="Liu Y."/>
            <person name="Xu W."/>
            <person name="Pan J."/>
            <person name="Luo Z.H."/>
            <person name="Li M."/>
        </authorList>
    </citation>
    <scope>NUCLEOTIDE SEQUENCE [LARGE SCALE GENOMIC DNA]</scope>
    <source>
        <strain evidence="3">HyVt-535</strain>
    </source>
</reference>
<dbReference type="Gene3D" id="3.40.50.10610">
    <property type="entry name" value="ABC-type transport auxiliary lipoprotein component"/>
    <property type="match status" value="1"/>
</dbReference>
<feature type="signal peptide" evidence="1">
    <location>
        <begin position="1"/>
        <end position="19"/>
    </location>
</feature>
<dbReference type="Proteomes" id="UP000886100">
    <property type="component" value="Unassembled WGS sequence"/>
</dbReference>
<evidence type="ECO:0000259" key="2">
    <source>
        <dbReference type="Pfam" id="PF03886"/>
    </source>
</evidence>
<dbReference type="Pfam" id="PF03886">
    <property type="entry name" value="ABC_trans_aux"/>
    <property type="match status" value="1"/>
</dbReference>
<evidence type="ECO:0000256" key="1">
    <source>
        <dbReference type="SAM" id="SignalP"/>
    </source>
</evidence>
<organism evidence="3">
    <name type="scientific">Thiolapillus brandeum</name>
    <dbReference type="NCBI Taxonomy" id="1076588"/>
    <lineage>
        <taxon>Bacteria</taxon>
        <taxon>Pseudomonadati</taxon>
        <taxon>Pseudomonadota</taxon>
        <taxon>Gammaproteobacteria</taxon>
        <taxon>Chromatiales</taxon>
        <taxon>Sedimenticolaceae</taxon>
        <taxon>Thiolapillus</taxon>
    </lineage>
</organism>